<protein>
    <recommendedName>
        <fullName evidence="4">Oxidase FUB9</fullName>
    </recommendedName>
    <alternativeName>
        <fullName evidence="5">Fusaric acid biosynthesis protein 9</fullName>
    </alternativeName>
</protein>
<dbReference type="GO" id="GO:0016491">
    <property type="term" value="F:oxidoreductase activity"/>
    <property type="evidence" value="ECO:0007669"/>
    <property type="project" value="UniProtKB-KW"/>
</dbReference>
<dbReference type="GO" id="GO:0005737">
    <property type="term" value="C:cytoplasm"/>
    <property type="evidence" value="ECO:0007669"/>
    <property type="project" value="UniProtKB-ARBA"/>
</dbReference>
<dbReference type="SUPFAM" id="SSF51395">
    <property type="entry name" value="FMN-linked oxidoreductases"/>
    <property type="match status" value="1"/>
</dbReference>
<feature type="binding site" evidence="7">
    <location>
        <begin position="312"/>
        <end position="313"/>
    </location>
    <ligand>
        <name>FMN</name>
        <dbReference type="ChEBI" id="CHEBI:58210"/>
    </ligand>
</feature>
<feature type="binding site" evidence="7">
    <location>
        <position position="261"/>
    </location>
    <ligand>
        <name>glyoxylate</name>
        <dbReference type="ChEBI" id="CHEBI:36655"/>
    </ligand>
</feature>
<feature type="binding site" evidence="7">
    <location>
        <position position="115"/>
    </location>
    <ligand>
        <name>FMN</name>
        <dbReference type="ChEBI" id="CHEBI:58210"/>
    </ligand>
</feature>
<evidence type="ECO:0000256" key="4">
    <source>
        <dbReference type="ARBA" id="ARBA00073420"/>
    </source>
</evidence>
<feature type="binding site" evidence="7">
    <location>
        <position position="258"/>
    </location>
    <ligand>
        <name>FMN</name>
        <dbReference type="ChEBI" id="CHEBI:58210"/>
    </ligand>
</feature>
<evidence type="ECO:0000313" key="10">
    <source>
        <dbReference type="Proteomes" id="UP000799441"/>
    </source>
</evidence>
<name>A0A9P4UKQ5_9PEZI</name>
<evidence type="ECO:0000256" key="5">
    <source>
        <dbReference type="ARBA" id="ARBA00083297"/>
    </source>
</evidence>
<organism evidence="9 10">
    <name type="scientific">Polychaeton citri CBS 116435</name>
    <dbReference type="NCBI Taxonomy" id="1314669"/>
    <lineage>
        <taxon>Eukaryota</taxon>
        <taxon>Fungi</taxon>
        <taxon>Dikarya</taxon>
        <taxon>Ascomycota</taxon>
        <taxon>Pezizomycotina</taxon>
        <taxon>Dothideomycetes</taxon>
        <taxon>Dothideomycetidae</taxon>
        <taxon>Capnodiales</taxon>
        <taxon>Capnodiaceae</taxon>
        <taxon>Polychaeton</taxon>
    </lineage>
</organism>
<keyword evidence="10" id="KW-1185">Reference proteome</keyword>
<feature type="binding site" evidence="7">
    <location>
        <position position="33"/>
    </location>
    <ligand>
        <name>glyoxylate</name>
        <dbReference type="ChEBI" id="CHEBI:36655"/>
    </ligand>
</feature>
<evidence type="ECO:0000256" key="2">
    <source>
        <dbReference type="ARBA" id="ARBA00023002"/>
    </source>
</evidence>
<feature type="binding site" evidence="7">
    <location>
        <begin position="289"/>
        <end position="293"/>
    </location>
    <ligand>
        <name>FMN</name>
        <dbReference type="ChEBI" id="CHEBI:58210"/>
    </ligand>
</feature>
<evidence type="ECO:0000259" key="8">
    <source>
        <dbReference type="PROSITE" id="PS51349"/>
    </source>
</evidence>
<dbReference type="Proteomes" id="UP000799441">
    <property type="component" value="Unassembled WGS sequence"/>
</dbReference>
<feature type="binding site" evidence="7">
    <location>
        <position position="174"/>
    </location>
    <ligand>
        <name>glyoxylate</name>
        <dbReference type="ChEBI" id="CHEBI:36655"/>
    </ligand>
</feature>
<keyword evidence="2" id="KW-0560">Oxidoreductase</keyword>
<evidence type="ECO:0000256" key="6">
    <source>
        <dbReference type="PIRSR" id="PIRSR000138-1"/>
    </source>
</evidence>
<accession>A0A9P4UKQ5</accession>
<comment type="cofactor">
    <cofactor evidence="1">
        <name>FMN</name>
        <dbReference type="ChEBI" id="CHEBI:58210"/>
    </cofactor>
</comment>
<dbReference type="PROSITE" id="PS51349">
    <property type="entry name" value="FMN_HYDROXY_ACID_DH_2"/>
    <property type="match status" value="1"/>
</dbReference>
<evidence type="ECO:0000313" key="9">
    <source>
        <dbReference type="EMBL" id="KAF2717028.1"/>
    </source>
</evidence>
<evidence type="ECO:0000256" key="3">
    <source>
        <dbReference type="ARBA" id="ARBA00024042"/>
    </source>
</evidence>
<evidence type="ECO:0000256" key="7">
    <source>
        <dbReference type="PIRSR" id="PIRSR000138-2"/>
    </source>
</evidence>
<dbReference type="EMBL" id="MU003854">
    <property type="protein sequence ID" value="KAF2717028.1"/>
    <property type="molecule type" value="Genomic_DNA"/>
</dbReference>
<dbReference type="InterPro" id="IPR008259">
    <property type="entry name" value="FMN_hydac_DH_AS"/>
</dbReference>
<keyword evidence="7" id="KW-0285">Flavoprotein</keyword>
<feature type="binding site" evidence="7">
    <location>
        <position position="256"/>
    </location>
    <ligand>
        <name>FMN</name>
        <dbReference type="ChEBI" id="CHEBI:58210"/>
    </ligand>
</feature>
<feature type="binding site" evidence="7">
    <location>
        <begin position="86"/>
        <end position="88"/>
    </location>
    <ligand>
        <name>FMN</name>
        <dbReference type="ChEBI" id="CHEBI:58210"/>
    </ligand>
</feature>
<dbReference type="InterPro" id="IPR000262">
    <property type="entry name" value="FMN-dep_DH"/>
</dbReference>
<dbReference type="InterPro" id="IPR012133">
    <property type="entry name" value="Alpha-hydoxy_acid_DH_FMN"/>
</dbReference>
<comment type="similarity">
    <text evidence="3">Belongs to the FMN-dependent alpha-hydroxy acid dehydrogenase family.</text>
</comment>
<feature type="binding site" evidence="7">
    <location>
        <position position="137"/>
    </location>
    <ligand>
        <name>FMN</name>
        <dbReference type="ChEBI" id="CHEBI:58210"/>
    </ligand>
</feature>
<evidence type="ECO:0000256" key="1">
    <source>
        <dbReference type="ARBA" id="ARBA00001917"/>
    </source>
</evidence>
<dbReference type="PANTHER" id="PTHR10578">
    <property type="entry name" value="S -2-HYDROXY-ACID OXIDASE-RELATED"/>
    <property type="match status" value="1"/>
</dbReference>
<dbReference type="InterPro" id="IPR013785">
    <property type="entry name" value="Aldolase_TIM"/>
</dbReference>
<dbReference type="PIRSF" id="PIRSF000138">
    <property type="entry name" value="Al-hdrx_acd_dh"/>
    <property type="match status" value="1"/>
</dbReference>
<gene>
    <name evidence="9" type="ORF">K431DRAFT_323424</name>
</gene>
<dbReference type="CDD" id="cd02809">
    <property type="entry name" value="alpha_hydroxyacid_oxid_FMN"/>
    <property type="match status" value="1"/>
</dbReference>
<sequence length="369" mass="40360">MANRADSLDSLVFTIDDLKREGSVKLPKIYRDYYNGGAMQLETLQDNEDAYRRYKIRPRILVNVDKLDTSTQIFGETVPVPFGLAPSAMHKLAHPDGEIATSRAAAKAGICMGLSSYSTSSLEEVAAEGQGNPYFHQICILKDRSTTLQLLKRAENAGYKAIFVSVDTPCLGRRLNEMRNNFTLPEDLQFPNILSSGREEFGGENEATMYDATLDWGTAIPWLKENTKMQVWLKGVNTPEDVAMAIQYGLDGVVISNHGGRQLDGVPATLDTLRECAPIARGKISIAVDGGIRKGSDVFKALALGAEFCMIGRIPLWGLAYKGEEGVSLGIRILQEEFANTMKLAGCASIKDITSSHLAVLHEGRLAKL</sequence>
<dbReference type="PROSITE" id="PS00557">
    <property type="entry name" value="FMN_HYDROXY_ACID_DH_1"/>
    <property type="match status" value="1"/>
</dbReference>
<feature type="active site" description="Proton acceptor" evidence="6">
    <location>
        <position position="258"/>
    </location>
</feature>
<proteinExistence type="inferred from homology"/>
<dbReference type="OrthoDB" id="1925334at2759"/>
<dbReference type="GO" id="GO:0010181">
    <property type="term" value="F:FMN binding"/>
    <property type="evidence" value="ECO:0007669"/>
    <property type="project" value="InterPro"/>
</dbReference>
<dbReference type="PANTHER" id="PTHR10578:SF149">
    <property type="entry name" value="2-HYDROXYACID OXIDASE 2"/>
    <property type="match status" value="1"/>
</dbReference>
<dbReference type="Gene3D" id="3.20.20.70">
    <property type="entry name" value="Aldolase class I"/>
    <property type="match status" value="1"/>
</dbReference>
<feature type="domain" description="FMN hydroxy acid dehydrogenase" evidence="8">
    <location>
        <begin position="7"/>
        <end position="363"/>
    </location>
</feature>
<keyword evidence="7" id="KW-0288">FMN</keyword>
<comment type="caution">
    <text evidence="9">The sequence shown here is derived from an EMBL/GenBank/DDBJ whole genome shotgun (WGS) entry which is preliminary data.</text>
</comment>
<feature type="binding site" evidence="7">
    <location>
        <position position="234"/>
    </location>
    <ligand>
        <name>FMN</name>
        <dbReference type="ChEBI" id="CHEBI:58210"/>
    </ligand>
</feature>
<dbReference type="InterPro" id="IPR037396">
    <property type="entry name" value="FMN_HAD"/>
</dbReference>
<dbReference type="Pfam" id="PF01070">
    <property type="entry name" value="FMN_dh"/>
    <property type="match status" value="1"/>
</dbReference>
<dbReference type="FunFam" id="3.20.20.70:FF:000056">
    <property type="entry name" value="hydroxyacid oxidase 2"/>
    <property type="match status" value="1"/>
</dbReference>
<dbReference type="AlphaFoldDB" id="A0A9P4UKQ5"/>
<reference evidence="9" key="1">
    <citation type="journal article" date="2020" name="Stud. Mycol.">
        <title>101 Dothideomycetes genomes: a test case for predicting lifestyles and emergence of pathogens.</title>
        <authorList>
            <person name="Haridas S."/>
            <person name="Albert R."/>
            <person name="Binder M."/>
            <person name="Bloem J."/>
            <person name="Labutti K."/>
            <person name="Salamov A."/>
            <person name="Andreopoulos B."/>
            <person name="Baker S."/>
            <person name="Barry K."/>
            <person name="Bills G."/>
            <person name="Bluhm B."/>
            <person name="Cannon C."/>
            <person name="Castanera R."/>
            <person name="Culley D."/>
            <person name="Daum C."/>
            <person name="Ezra D."/>
            <person name="Gonzalez J."/>
            <person name="Henrissat B."/>
            <person name="Kuo A."/>
            <person name="Liang C."/>
            <person name="Lipzen A."/>
            <person name="Lutzoni F."/>
            <person name="Magnuson J."/>
            <person name="Mondo S."/>
            <person name="Nolan M."/>
            <person name="Ohm R."/>
            <person name="Pangilinan J."/>
            <person name="Park H.-J."/>
            <person name="Ramirez L."/>
            <person name="Alfaro M."/>
            <person name="Sun H."/>
            <person name="Tritt A."/>
            <person name="Yoshinaga Y."/>
            <person name="Zwiers L.-H."/>
            <person name="Turgeon B."/>
            <person name="Goodwin S."/>
            <person name="Spatafora J."/>
            <person name="Crous P."/>
            <person name="Grigoriev I."/>
        </authorList>
    </citation>
    <scope>NUCLEOTIDE SEQUENCE</scope>
    <source>
        <strain evidence="9">CBS 116435</strain>
    </source>
</reference>